<dbReference type="AlphaFoldDB" id="A0A2S9H3N7"/>
<evidence type="ECO:0000313" key="7">
    <source>
        <dbReference type="Proteomes" id="UP000237839"/>
    </source>
</evidence>
<name>A0A2S9H3N7_9BURK</name>
<evidence type="ECO:0000256" key="1">
    <source>
        <dbReference type="ARBA" id="ARBA00009437"/>
    </source>
</evidence>
<keyword evidence="4" id="KW-0804">Transcription</keyword>
<feature type="domain" description="HTH lysR-type" evidence="5">
    <location>
        <begin position="15"/>
        <end position="72"/>
    </location>
</feature>
<dbReference type="SUPFAM" id="SSF53850">
    <property type="entry name" value="Periplasmic binding protein-like II"/>
    <property type="match status" value="1"/>
</dbReference>
<evidence type="ECO:0000259" key="5">
    <source>
        <dbReference type="PROSITE" id="PS50931"/>
    </source>
</evidence>
<dbReference type="InterPro" id="IPR036388">
    <property type="entry name" value="WH-like_DNA-bd_sf"/>
</dbReference>
<dbReference type="EMBL" id="PUGF01000002">
    <property type="protein sequence ID" value="PRC94580.1"/>
    <property type="molecule type" value="Genomic_DNA"/>
</dbReference>
<gene>
    <name evidence="6" type="ORF">S2091_0583</name>
</gene>
<comment type="similarity">
    <text evidence="1">Belongs to the LysR transcriptional regulatory family.</text>
</comment>
<proteinExistence type="inferred from homology"/>
<dbReference type="GO" id="GO:0000976">
    <property type="term" value="F:transcription cis-regulatory region binding"/>
    <property type="evidence" value="ECO:0007669"/>
    <property type="project" value="TreeGrafter"/>
</dbReference>
<keyword evidence="2" id="KW-0805">Transcription regulation</keyword>
<accession>A0A2S9H3N7</accession>
<dbReference type="InterPro" id="IPR005119">
    <property type="entry name" value="LysR_subst-bd"/>
</dbReference>
<reference evidence="6 7" key="1">
    <citation type="submission" date="2018-02" db="EMBL/GenBank/DDBJ databases">
        <title>Solimicrobium silvestre gen. nov., sp. nov., isolated from alpine forest soil.</title>
        <authorList>
            <person name="Margesin R."/>
            <person name="Albuquerque L."/>
            <person name="Zhang D.-C."/>
            <person name="Froufe H.J.C."/>
            <person name="Severino R."/>
            <person name="Roxo I."/>
            <person name="Egas C."/>
            <person name="Da Costa M.S."/>
        </authorList>
    </citation>
    <scope>NUCLEOTIDE SEQUENCE [LARGE SCALE GENOMIC DNA]</scope>
    <source>
        <strain evidence="6 7">S20-91</strain>
    </source>
</reference>
<dbReference type="InterPro" id="IPR036390">
    <property type="entry name" value="WH_DNA-bd_sf"/>
</dbReference>
<keyword evidence="3" id="KW-0238">DNA-binding</keyword>
<dbReference type="GO" id="GO:0003700">
    <property type="term" value="F:DNA-binding transcription factor activity"/>
    <property type="evidence" value="ECO:0007669"/>
    <property type="project" value="InterPro"/>
</dbReference>
<dbReference type="Proteomes" id="UP000237839">
    <property type="component" value="Unassembled WGS sequence"/>
</dbReference>
<dbReference type="CDD" id="cd05466">
    <property type="entry name" value="PBP2_LTTR_substrate"/>
    <property type="match status" value="1"/>
</dbReference>
<evidence type="ECO:0000256" key="4">
    <source>
        <dbReference type="ARBA" id="ARBA00023163"/>
    </source>
</evidence>
<dbReference type="Gene3D" id="1.10.10.10">
    <property type="entry name" value="Winged helix-like DNA-binding domain superfamily/Winged helix DNA-binding domain"/>
    <property type="match status" value="1"/>
</dbReference>
<evidence type="ECO:0000256" key="3">
    <source>
        <dbReference type="ARBA" id="ARBA00023125"/>
    </source>
</evidence>
<dbReference type="InterPro" id="IPR000847">
    <property type="entry name" value="LysR_HTH_N"/>
</dbReference>
<dbReference type="Gene3D" id="3.40.190.290">
    <property type="match status" value="1"/>
</dbReference>
<dbReference type="PANTHER" id="PTHR30126:SF98">
    <property type="entry name" value="HTH-TYPE TRANSCRIPTIONAL ACTIVATOR BAUR"/>
    <property type="match status" value="1"/>
</dbReference>
<dbReference type="RefSeq" id="WP_243405298.1">
    <property type="nucleotide sequence ID" value="NZ_PUGF01000002.1"/>
</dbReference>
<comment type="caution">
    <text evidence="6">The sequence shown here is derived from an EMBL/GenBank/DDBJ whole genome shotgun (WGS) entry which is preliminary data.</text>
</comment>
<organism evidence="6 7">
    <name type="scientific">Solimicrobium silvestre</name>
    <dbReference type="NCBI Taxonomy" id="2099400"/>
    <lineage>
        <taxon>Bacteria</taxon>
        <taxon>Pseudomonadati</taxon>
        <taxon>Pseudomonadota</taxon>
        <taxon>Betaproteobacteria</taxon>
        <taxon>Burkholderiales</taxon>
        <taxon>Oxalobacteraceae</taxon>
        <taxon>Solimicrobium</taxon>
    </lineage>
</organism>
<dbReference type="PROSITE" id="PS50931">
    <property type="entry name" value="HTH_LYSR"/>
    <property type="match status" value="1"/>
</dbReference>
<dbReference type="Pfam" id="PF03466">
    <property type="entry name" value="LysR_substrate"/>
    <property type="match status" value="1"/>
</dbReference>
<sequence length="318" mass="35357">MKQKTRPMMGQLSDMDIRLLRIFKSVVDCGGMAASELELNIGTSSISRHIKDLEIRLGLTLCRRGRGGFSMTAEGEQIYQETLRLLSSTDQFRSSVDDIHRRMGGQLNVAVHDKTASNPAAKIHEAIALFSERAPEVALNMHVASSNPIERGVLDGQFQIGIIPDHRSSDSLTYANLFEETMLMFCGAKHPLFNATQDNLGWDDISAHHFACLGYHSHNMEISHQMGLSRKATGFDQESIATLILSGKYLGFLPDHYADGYVARGQMQVVKPDQFNYKCNFVGMLRRSPQPSRVSQAFWECLLLAHGKSASASVPFHV</sequence>
<protein>
    <submittedName>
        <fullName evidence="6">LysR substrate binding domain</fullName>
    </submittedName>
</protein>
<evidence type="ECO:0000256" key="2">
    <source>
        <dbReference type="ARBA" id="ARBA00023015"/>
    </source>
</evidence>
<dbReference type="PANTHER" id="PTHR30126">
    <property type="entry name" value="HTH-TYPE TRANSCRIPTIONAL REGULATOR"/>
    <property type="match status" value="1"/>
</dbReference>
<dbReference type="SUPFAM" id="SSF46785">
    <property type="entry name" value="Winged helix' DNA-binding domain"/>
    <property type="match status" value="1"/>
</dbReference>
<evidence type="ECO:0000313" key="6">
    <source>
        <dbReference type="EMBL" id="PRC94580.1"/>
    </source>
</evidence>
<dbReference type="Pfam" id="PF00126">
    <property type="entry name" value="HTH_1"/>
    <property type="match status" value="1"/>
</dbReference>
<keyword evidence="7" id="KW-1185">Reference proteome</keyword>